<reference evidence="2" key="1">
    <citation type="submission" date="2022-11" db="UniProtKB">
        <authorList>
            <consortium name="WormBaseParasite"/>
        </authorList>
    </citation>
    <scope>IDENTIFICATION</scope>
</reference>
<evidence type="ECO:0000313" key="2">
    <source>
        <dbReference type="WBParaSite" id="ES5_v2.g11312.t1"/>
    </source>
</evidence>
<proteinExistence type="predicted"/>
<evidence type="ECO:0000313" key="1">
    <source>
        <dbReference type="Proteomes" id="UP000887579"/>
    </source>
</evidence>
<accession>A0AC34F2Z3</accession>
<dbReference type="WBParaSite" id="ES5_v2.g11312.t1">
    <property type="protein sequence ID" value="ES5_v2.g11312.t1"/>
    <property type="gene ID" value="ES5_v2.g11312"/>
</dbReference>
<sequence length="805" mass="90617">MIIRVLFTVSIVGIVIAQDDNKLINVKQIMRDTFDILKNLPPPTNINQVSKVMFPPPTTPAPVYYNNNPGNPPQLSPEEYQALLTAQSNRPLTIQQRQILFKLHHKINAQKQYTLNQGGQYNPNQYYPTQQQQRQPPIMNPINRIFATPTEKDMERLLRLPADILYKIAEEGHYIDPEDDSQGYSHSKTMSELDRPLPAGVSSTDSSNPGLFGNGFSFNVGDNNAGQITNPFLTKEEVKKEEITPEPKPQESTPSSKPDEKKEDQPQNAPKEITYQNAGEKVDKSKPYFVVNNGEWQLVVPQPDNKPALQIPVKDFTKLTEAVARASARSGMPVDMAKMVAAEELHVKTAEVTTSSPTTISTTEVPQKKIEKSPASAFIQESESLKSEEEEKAPTTKAPTEEEVITLNGKVYKLVTEGKPKKKKTKKTKKSQTTGQSTASPMPSTVTPLTTATSNFPNFPSAISAPQVHGVPQFPSLTPTQQLPGVNQPFMPSMLGQYQQQPLTFEQQQILAELQQRYLQSQAMLTRQQPNARTPYVQNFNAPQLPVAAAQQMQQPYYQKVSVPVTLPQMPSTVNEIPMKIQHYPTQAVVTKAAAAPVKIIKETPQHIDPYQTNLPKQKIYSLQELDKFYNMQNFEATTEETIETTASPKIIETTTQKVYAPHKQIQIRMNSHSNEAPADEDEPTSKTAVVDATADAVDEEKKRIAELRRKFAIERQQLSRRHRARYEKTTNIETTTPPSFTITEQHCYNIKSFAKQAGSSNVYEYAISHCNYIENYYPDLKCANVGDYIKVCQQYYSTRRMLFI</sequence>
<dbReference type="Proteomes" id="UP000887579">
    <property type="component" value="Unplaced"/>
</dbReference>
<organism evidence="1 2">
    <name type="scientific">Panagrolaimus sp. ES5</name>
    <dbReference type="NCBI Taxonomy" id="591445"/>
    <lineage>
        <taxon>Eukaryota</taxon>
        <taxon>Metazoa</taxon>
        <taxon>Ecdysozoa</taxon>
        <taxon>Nematoda</taxon>
        <taxon>Chromadorea</taxon>
        <taxon>Rhabditida</taxon>
        <taxon>Tylenchina</taxon>
        <taxon>Panagrolaimomorpha</taxon>
        <taxon>Panagrolaimoidea</taxon>
        <taxon>Panagrolaimidae</taxon>
        <taxon>Panagrolaimus</taxon>
    </lineage>
</organism>
<name>A0AC34F2Z3_9BILA</name>
<protein>
    <submittedName>
        <fullName evidence="2">Uncharacterized protein</fullName>
    </submittedName>
</protein>